<dbReference type="Proteomes" id="UP000238218">
    <property type="component" value="Unassembled WGS sequence"/>
</dbReference>
<accession>A0ABX5F6X9</accession>
<dbReference type="Pfam" id="PF01841">
    <property type="entry name" value="Transglut_core"/>
    <property type="match status" value="1"/>
</dbReference>
<dbReference type="PANTHER" id="PTHR33490">
    <property type="entry name" value="BLR5614 PROTEIN-RELATED"/>
    <property type="match status" value="1"/>
</dbReference>
<feature type="domain" description="Transglutaminase-like" evidence="1">
    <location>
        <begin position="171"/>
        <end position="236"/>
    </location>
</feature>
<keyword evidence="3" id="KW-1185">Reference proteome</keyword>
<evidence type="ECO:0000313" key="2">
    <source>
        <dbReference type="EMBL" id="PSB36381.1"/>
    </source>
</evidence>
<sequence>MFFRIHHRLSYTYERPVFLEPMALRLTPRQDGSQRILEHHLRLEEAPAGLSRVLEPDGTDAMVAWFQQERDQLTITVDMLVETLRCNPFDWIVTHRGAQQLPVTYPEAEARSLAGCLQDRTDSSVRDWAQAIADGVDGSATAFLSALADGIHHGFHHVGRLEGEPTDAAETLRTRTGACRDTAMLFVAACRSQGLAARFVSGYSMHHPPEVSEHELHAWAEVYLPGGGWRGFDPSLGLAVADGHVILAAAPDHHLAAPVSGRYRGTGVGSSLAYLIRLQAAEELGELGVPPQPMIPS</sequence>
<dbReference type="InterPro" id="IPR002931">
    <property type="entry name" value="Transglutaminase-like"/>
</dbReference>
<name>A0ABX5F6X9_9CHRO</name>
<dbReference type="RefSeq" id="WP_106222686.1">
    <property type="nucleotide sequence ID" value="NZ_PVWP01000010.1"/>
</dbReference>
<dbReference type="Pfam" id="PF08379">
    <property type="entry name" value="Bact_transglu_N"/>
    <property type="match status" value="1"/>
</dbReference>
<evidence type="ECO:0000313" key="3">
    <source>
        <dbReference type="Proteomes" id="UP000238218"/>
    </source>
</evidence>
<comment type="caution">
    <text evidence="2">The sequence shown here is derived from an EMBL/GenBank/DDBJ whole genome shotgun (WGS) entry which is preliminary data.</text>
</comment>
<reference evidence="2 3" key="1">
    <citation type="submission" date="2018-03" db="EMBL/GenBank/DDBJ databases">
        <title>The ancient ancestry and fast evolution of plastids.</title>
        <authorList>
            <person name="Moore K.R."/>
            <person name="Magnabosco C."/>
            <person name="Momper L."/>
            <person name="Gold D.A."/>
            <person name="Bosak T."/>
            <person name="Fournier G.P."/>
        </authorList>
    </citation>
    <scope>NUCLEOTIDE SEQUENCE [LARGE SCALE GENOMIC DNA]</scope>
    <source>
        <strain evidence="2 3">CCALA 015</strain>
    </source>
</reference>
<dbReference type="Gene3D" id="3.10.620.30">
    <property type="match status" value="1"/>
</dbReference>
<dbReference type="EMBL" id="PVWP01000010">
    <property type="protein sequence ID" value="PSB36381.1"/>
    <property type="molecule type" value="Genomic_DNA"/>
</dbReference>
<organism evidence="2 3">
    <name type="scientific">Aphanothece cf. minutissima CCALA 015</name>
    <dbReference type="NCBI Taxonomy" id="2107695"/>
    <lineage>
        <taxon>Bacteria</taxon>
        <taxon>Bacillati</taxon>
        <taxon>Cyanobacteriota</taxon>
        <taxon>Cyanophyceae</taxon>
        <taxon>Oscillatoriophycideae</taxon>
        <taxon>Chroococcales</taxon>
        <taxon>Aphanothecaceae</taxon>
        <taxon>Aphanothece</taxon>
    </lineage>
</organism>
<proteinExistence type="predicted"/>
<dbReference type="InterPro" id="IPR013589">
    <property type="entry name" value="Bac_transglu_N"/>
</dbReference>
<dbReference type="InterPro" id="IPR038765">
    <property type="entry name" value="Papain-like_cys_pep_sf"/>
</dbReference>
<evidence type="ECO:0000259" key="1">
    <source>
        <dbReference type="SMART" id="SM00460"/>
    </source>
</evidence>
<gene>
    <name evidence="2" type="ORF">C7B81_14135</name>
</gene>
<dbReference type="SUPFAM" id="SSF54001">
    <property type="entry name" value="Cysteine proteinases"/>
    <property type="match status" value="1"/>
</dbReference>
<dbReference type="SMART" id="SM00460">
    <property type="entry name" value="TGc"/>
    <property type="match status" value="1"/>
</dbReference>
<protein>
    <submittedName>
        <fullName evidence="2">Transglutaminase family protein</fullName>
    </submittedName>
</protein>
<dbReference type="PANTHER" id="PTHR33490:SF1">
    <property type="entry name" value="SLL1233 PROTEIN"/>
    <property type="match status" value="1"/>
</dbReference>